<dbReference type="EMBL" id="JAHLQL010000002">
    <property type="protein sequence ID" value="MBU5591808.1"/>
    <property type="molecule type" value="Genomic_DNA"/>
</dbReference>
<comment type="caution">
    <text evidence="2">The sequence shown here is derived from an EMBL/GenBank/DDBJ whole genome shotgun (WGS) entry which is preliminary data.</text>
</comment>
<organism evidence="2 3">
    <name type="scientific">Clostridium simiarum</name>
    <dbReference type="NCBI Taxonomy" id="2841506"/>
    <lineage>
        <taxon>Bacteria</taxon>
        <taxon>Bacillati</taxon>
        <taxon>Bacillota</taxon>
        <taxon>Clostridia</taxon>
        <taxon>Eubacteriales</taxon>
        <taxon>Clostridiaceae</taxon>
        <taxon>Clostridium</taxon>
    </lineage>
</organism>
<dbReference type="Pfam" id="PF21688">
    <property type="entry name" value="FAD-depend_C"/>
    <property type="match status" value="1"/>
</dbReference>
<dbReference type="Proteomes" id="UP000736583">
    <property type="component" value="Unassembled WGS sequence"/>
</dbReference>
<feature type="domain" description="FAD-dependent protein C-terminal" evidence="1">
    <location>
        <begin position="281"/>
        <end position="478"/>
    </location>
</feature>
<keyword evidence="3" id="KW-1185">Reference proteome</keyword>
<dbReference type="RefSeq" id="WP_216456754.1">
    <property type="nucleotide sequence ID" value="NZ_JAHLQL010000002.1"/>
</dbReference>
<reference evidence="2 3" key="1">
    <citation type="submission" date="2021-06" db="EMBL/GenBank/DDBJ databases">
        <authorList>
            <person name="Sun Q."/>
            <person name="Li D."/>
        </authorList>
    </citation>
    <scope>NUCLEOTIDE SEQUENCE [LARGE SCALE GENOMIC DNA]</scope>
    <source>
        <strain evidence="2 3">MSJ-4</strain>
    </source>
</reference>
<proteinExistence type="predicted"/>
<evidence type="ECO:0000313" key="2">
    <source>
        <dbReference type="EMBL" id="MBU5591808.1"/>
    </source>
</evidence>
<dbReference type="PANTHER" id="PTHR42842:SF3">
    <property type="entry name" value="FAD_NAD(P)-BINDING OXIDOREDUCTASE FAMILY PROTEIN"/>
    <property type="match status" value="1"/>
</dbReference>
<dbReference type="PIRSF" id="PIRSF038984">
    <property type="entry name" value="FAD_binding_protein"/>
    <property type="match status" value="1"/>
</dbReference>
<dbReference type="InterPro" id="IPR049516">
    <property type="entry name" value="FAD-depend_C"/>
</dbReference>
<evidence type="ECO:0000313" key="3">
    <source>
        <dbReference type="Proteomes" id="UP000736583"/>
    </source>
</evidence>
<accession>A0ABS6F006</accession>
<dbReference type="PANTHER" id="PTHR42842">
    <property type="entry name" value="FAD/NAD(P)-BINDING OXIDOREDUCTASE"/>
    <property type="match status" value="1"/>
</dbReference>
<gene>
    <name evidence="2" type="ORF">KQI89_08520</name>
</gene>
<sequence length="533" mass="59116">MAIRINNIGLSIDEDMELLESKAAKKLGVSNRDFIDFKIIKESIDARKKNDIRFNYTVDVTLENEETLMKKIKDKDVRLEEDCEILNIALGEKKLNNPPVVVGMGPSGLFAALILARLGYKPLIIERGQDVDKRSEAVDKFWDSGTLNIESNVQFGEGGAGTFSDGKLTTRIKDKRCDYILKELVDAGAPKEIIYKGKPHIGTDILKIVVKNIRKEIISLGGKVLFEHKLEGINAKEGKLKSIMVNGNEIPCESLILAIGHSSRDTYEVLNKSSLLMEPKAFAIGVRVEHKQEIINYNQYGKYANHPRLKAADYRLAYNSKELKRSVYSFCMCPGGEVVAASSEENMLAVNGMSYYKRDKENANSAIVVTVSPEDFEGSHVLRGMEFQRHYERLAYKLGGGGYIAPVQLIEDFLKDKNSTKTLGVDPSYRPGYQFRDLNKCLPSYVSDTIKEGMVDFERKIKGFAGNGAVMTGIETRTSAPIKIVRDEKLQSLSIKGLYPAGEGAGFAGGIISAAVDGLKVAEELMKEYAPIQ</sequence>
<evidence type="ECO:0000259" key="1">
    <source>
        <dbReference type="Pfam" id="PF21688"/>
    </source>
</evidence>
<name>A0ABS6F006_9CLOT</name>
<protein>
    <recommendedName>
        <fullName evidence="1">FAD-dependent protein C-terminal domain-containing protein</fullName>
    </recommendedName>
</protein>
<dbReference type="InterPro" id="IPR028348">
    <property type="entry name" value="FAD-binding_protein"/>
</dbReference>